<accession>A0A6A5VIK3</accession>
<evidence type="ECO:0000313" key="2">
    <source>
        <dbReference type="EMBL" id="KAF1976249.1"/>
    </source>
</evidence>
<feature type="compositionally biased region" description="Pro residues" evidence="1">
    <location>
        <begin position="39"/>
        <end position="59"/>
    </location>
</feature>
<protein>
    <submittedName>
        <fullName evidence="2">Uncharacterized protein</fullName>
    </submittedName>
</protein>
<keyword evidence="3" id="KW-1185">Reference proteome</keyword>
<dbReference type="EMBL" id="ML976667">
    <property type="protein sequence ID" value="KAF1976249.1"/>
    <property type="molecule type" value="Genomic_DNA"/>
</dbReference>
<dbReference type="AlphaFoldDB" id="A0A6A5VIK3"/>
<reference evidence="2" key="1">
    <citation type="journal article" date="2020" name="Stud. Mycol.">
        <title>101 Dothideomycetes genomes: a test case for predicting lifestyles and emergence of pathogens.</title>
        <authorList>
            <person name="Haridas S."/>
            <person name="Albert R."/>
            <person name="Binder M."/>
            <person name="Bloem J."/>
            <person name="Labutti K."/>
            <person name="Salamov A."/>
            <person name="Andreopoulos B."/>
            <person name="Baker S."/>
            <person name="Barry K."/>
            <person name="Bills G."/>
            <person name="Bluhm B."/>
            <person name="Cannon C."/>
            <person name="Castanera R."/>
            <person name="Culley D."/>
            <person name="Daum C."/>
            <person name="Ezra D."/>
            <person name="Gonzalez J."/>
            <person name="Henrissat B."/>
            <person name="Kuo A."/>
            <person name="Liang C."/>
            <person name="Lipzen A."/>
            <person name="Lutzoni F."/>
            <person name="Magnuson J."/>
            <person name="Mondo S."/>
            <person name="Nolan M."/>
            <person name="Ohm R."/>
            <person name="Pangilinan J."/>
            <person name="Park H.-J."/>
            <person name="Ramirez L."/>
            <person name="Alfaro M."/>
            <person name="Sun H."/>
            <person name="Tritt A."/>
            <person name="Yoshinaga Y."/>
            <person name="Zwiers L.-H."/>
            <person name="Turgeon B."/>
            <person name="Goodwin S."/>
            <person name="Spatafora J."/>
            <person name="Crous P."/>
            <person name="Grigoriev I."/>
        </authorList>
    </citation>
    <scope>NUCLEOTIDE SEQUENCE</scope>
    <source>
        <strain evidence="2">CBS 107.79</strain>
    </source>
</reference>
<name>A0A6A5VIK3_9PLEO</name>
<proteinExistence type="predicted"/>
<evidence type="ECO:0000313" key="3">
    <source>
        <dbReference type="Proteomes" id="UP000800036"/>
    </source>
</evidence>
<gene>
    <name evidence="2" type="ORF">BU23DRAFT_551720</name>
</gene>
<organism evidence="2 3">
    <name type="scientific">Bimuria novae-zelandiae CBS 107.79</name>
    <dbReference type="NCBI Taxonomy" id="1447943"/>
    <lineage>
        <taxon>Eukaryota</taxon>
        <taxon>Fungi</taxon>
        <taxon>Dikarya</taxon>
        <taxon>Ascomycota</taxon>
        <taxon>Pezizomycotina</taxon>
        <taxon>Dothideomycetes</taxon>
        <taxon>Pleosporomycetidae</taxon>
        <taxon>Pleosporales</taxon>
        <taxon>Massarineae</taxon>
        <taxon>Didymosphaeriaceae</taxon>
        <taxon>Bimuria</taxon>
    </lineage>
</organism>
<feature type="compositionally biased region" description="Low complexity" evidence="1">
    <location>
        <begin position="29"/>
        <end position="38"/>
    </location>
</feature>
<feature type="region of interest" description="Disordered" evidence="1">
    <location>
        <begin position="1"/>
        <end position="71"/>
    </location>
</feature>
<dbReference type="Proteomes" id="UP000800036">
    <property type="component" value="Unassembled WGS sequence"/>
</dbReference>
<evidence type="ECO:0000256" key="1">
    <source>
        <dbReference type="SAM" id="MobiDB-lite"/>
    </source>
</evidence>
<sequence length="71" mass="7471">MTAHPPNDASRTRSRLRGCLSQKLPPQPSHLAAPSMHSPSPPAPTPPQPQPAPRTPPPHRSARPTAAPPSP</sequence>